<accession>A0ABY7EQR3</accession>
<dbReference type="InterPro" id="IPR036383">
    <property type="entry name" value="TSP1_rpt_sf"/>
</dbReference>
<dbReference type="Proteomes" id="UP001164746">
    <property type="component" value="Chromosome 7"/>
</dbReference>
<evidence type="ECO:0000313" key="2">
    <source>
        <dbReference type="Proteomes" id="UP001164746"/>
    </source>
</evidence>
<dbReference type="Pfam" id="PF00090">
    <property type="entry name" value="TSP_1"/>
    <property type="match status" value="1"/>
</dbReference>
<protein>
    <submittedName>
        <fullName evidence="1">Uncharacterized protein</fullName>
    </submittedName>
</protein>
<dbReference type="SUPFAM" id="SSF82895">
    <property type="entry name" value="TSP-1 type 1 repeat"/>
    <property type="match status" value="1"/>
</dbReference>
<dbReference type="PROSITE" id="PS50092">
    <property type="entry name" value="TSP1"/>
    <property type="match status" value="1"/>
</dbReference>
<dbReference type="InterPro" id="IPR000884">
    <property type="entry name" value="TSP1_rpt"/>
</dbReference>
<proteinExistence type="predicted"/>
<gene>
    <name evidence="1" type="ORF">MAR_035820</name>
</gene>
<name>A0ABY7EQR3_MYAAR</name>
<organism evidence="1 2">
    <name type="scientific">Mya arenaria</name>
    <name type="common">Soft-shell clam</name>
    <dbReference type="NCBI Taxonomy" id="6604"/>
    <lineage>
        <taxon>Eukaryota</taxon>
        <taxon>Metazoa</taxon>
        <taxon>Spiralia</taxon>
        <taxon>Lophotrochozoa</taxon>
        <taxon>Mollusca</taxon>
        <taxon>Bivalvia</taxon>
        <taxon>Autobranchia</taxon>
        <taxon>Heteroconchia</taxon>
        <taxon>Euheterodonta</taxon>
        <taxon>Imparidentia</taxon>
        <taxon>Neoheterodontei</taxon>
        <taxon>Myida</taxon>
        <taxon>Myoidea</taxon>
        <taxon>Myidae</taxon>
        <taxon>Mya</taxon>
    </lineage>
</organism>
<keyword evidence="2" id="KW-1185">Reference proteome</keyword>
<sequence length="195" mass="21695">MEAGAWSEYGNCSSMCGSGHHTRVRTCTDPLPRAGVKVKCSSLPLYIRIASVNRTSHARHYGILTDCNEGILKFSSIGISDGYGPMRYRPMRQDARDTALECLRQIQIDVPRRDQLFLTGCVPQLSGIDKNKRLIRADPDLKVTMGALLRHVIIVCPTSTTSKDGSVLKTHHRVSAIGFFSIDQYEETSHAKYLI</sequence>
<dbReference type="EMBL" id="CP111018">
    <property type="protein sequence ID" value="WAR10744.1"/>
    <property type="molecule type" value="Genomic_DNA"/>
</dbReference>
<evidence type="ECO:0000313" key="1">
    <source>
        <dbReference type="EMBL" id="WAR10744.1"/>
    </source>
</evidence>
<dbReference type="Gene3D" id="2.20.100.10">
    <property type="entry name" value="Thrombospondin type-1 (TSP1) repeat"/>
    <property type="match status" value="1"/>
</dbReference>
<reference evidence="1" key="1">
    <citation type="submission" date="2022-11" db="EMBL/GenBank/DDBJ databases">
        <title>Centuries of genome instability and evolution in soft-shell clam transmissible cancer (bioRxiv).</title>
        <authorList>
            <person name="Hart S.F.M."/>
            <person name="Yonemitsu M.A."/>
            <person name="Giersch R.M."/>
            <person name="Beal B.F."/>
            <person name="Arriagada G."/>
            <person name="Davis B.W."/>
            <person name="Ostrander E.A."/>
            <person name="Goff S.P."/>
            <person name="Metzger M.J."/>
        </authorList>
    </citation>
    <scope>NUCLEOTIDE SEQUENCE</scope>
    <source>
        <strain evidence="1">MELC-2E11</strain>
        <tissue evidence="1">Siphon/mantle</tissue>
    </source>
</reference>